<name>A0AC61NPA9_9BACT</name>
<evidence type="ECO:0000313" key="2">
    <source>
        <dbReference type="Proteomes" id="UP000826212"/>
    </source>
</evidence>
<accession>A0AC61NPA9</accession>
<evidence type="ECO:0000313" key="1">
    <source>
        <dbReference type="EMBL" id="QZE15707.1"/>
    </source>
</evidence>
<dbReference type="EMBL" id="CP081303">
    <property type="protein sequence ID" value="QZE15707.1"/>
    <property type="molecule type" value="Genomic_DNA"/>
</dbReference>
<gene>
    <name evidence="1" type="ORF">K4L44_07700</name>
</gene>
<dbReference type="Proteomes" id="UP000826212">
    <property type="component" value="Chromosome"/>
</dbReference>
<protein>
    <submittedName>
        <fullName evidence="1">Uncharacterized protein</fullName>
    </submittedName>
</protein>
<sequence>MYHNCPVHNKHRSVGRDSENERLRTGSLLAAINLHNRNVIPMVNERHRSKEFIEFLKKLDGLYPKDWKLE</sequence>
<proteinExistence type="predicted"/>
<keyword evidence="2" id="KW-1185">Reference proteome</keyword>
<reference evidence="1" key="1">
    <citation type="submission" date="2021-08" db="EMBL/GenBank/DDBJ databases">
        <title>Novel anaerobic bacterium isolated from sea squirt in East Sea, Republic of Korea.</title>
        <authorList>
            <person name="Nguyen T.H."/>
            <person name="Li Z."/>
            <person name="Lee Y.-J."/>
            <person name="Ko J."/>
            <person name="Kim S.-G."/>
        </authorList>
    </citation>
    <scope>NUCLEOTIDE SEQUENCE</scope>
    <source>
        <strain evidence="1">KCTC 25031</strain>
    </source>
</reference>
<organism evidence="1 2">
    <name type="scientific">Halosquirtibacter laminarini</name>
    <dbReference type="NCBI Taxonomy" id="3374600"/>
    <lineage>
        <taxon>Bacteria</taxon>
        <taxon>Pseudomonadati</taxon>
        <taxon>Bacteroidota</taxon>
        <taxon>Bacteroidia</taxon>
        <taxon>Marinilabiliales</taxon>
        <taxon>Prolixibacteraceae</taxon>
        <taxon>Halosquirtibacter</taxon>
    </lineage>
</organism>